<evidence type="ECO:0000313" key="2">
    <source>
        <dbReference type="EMBL" id="VFQ44384.1"/>
    </source>
</evidence>
<dbReference type="InterPro" id="IPR037026">
    <property type="entry name" value="Vgr_OB-fold_dom_sf"/>
</dbReference>
<proteinExistence type="predicted"/>
<dbReference type="EMBL" id="CAADHO010000003">
    <property type="protein sequence ID" value="VFQ44384.1"/>
    <property type="molecule type" value="Genomic_DNA"/>
</dbReference>
<organism evidence="2 3">
    <name type="scientific">Desulfoluna butyratoxydans</name>
    <dbReference type="NCBI Taxonomy" id="231438"/>
    <lineage>
        <taxon>Bacteria</taxon>
        <taxon>Pseudomonadati</taxon>
        <taxon>Thermodesulfobacteriota</taxon>
        <taxon>Desulfobacteria</taxon>
        <taxon>Desulfobacterales</taxon>
        <taxon>Desulfolunaceae</taxon>
        <taxon>Desulfoluna</taxon>
    </lineage>
</organism>
<dbReference type="InterPro" id="IPR006531">
    <property type="entry name" value="Gp5/Vgr_OB"/>
</dbReference>
<dbReference type="InterPro" id="IPR013046">
    <property type="entry name" value="GpV/Gp45"/>
</dbReference>
<feature type="domain" description="Gp5/Type VI secretion system Vgr protein OB-fold" evidence="1">
    <location>
        <begin position="20"/>
        <end position="86"/>
    </location>
</feature>
<dbReference type="Proteomes" id="UP000507962">
    <property type="component" value="Unassembled WGS sequence"/>
</dbReference>
<evidence type="ECO:0000259" key="1">
    <source>
        <dbReference type="Pfam" id="PF04717"/>
    </source>
</evidence>
<reference evidence="2 3" key="1">
    <citation type="submission" date="2019-03" db="EMBL/GenBank/DDBJ databases">
        <authorList>
            <person name="Nijsse B."/>
        </authorList>
    </citation>
    <scope>NUCLEOTIDE SEQUENCE [LARGE SCALE GENOMIC DNA]</scope>
    <source>
        <strain evidence="2">Desulfoluna butyratoxydans MSL71</strain>
    </source>
</reference>
<dbReference type="Gene3D" id="6.20.150.10">
    <property type="match status" value="1"/>
</dbReference>
<keyword evidence="3" id="KW-1185">Reference proteome</keyword>
<dbReference type="NCBIfam" id="TIGR01644">
    <property type="entry name" value="phage_P2_V"/>
    <property type="match status" value="1"/>
</dbReference>
<accession>A0A4U8YLR0</accession>
<gene>
    <name evidence="2" type="ORF">MSL71_20330</name>
</gene>
<protein>
    <submittedName>
        <fullName evidence="2">Phage baseplate assembly protein v/gp45</fullName>
    </submittedName>
</protein>
<evidence type="ECO:0000313" key="3">
    <source>
        <dbReference type="Proteomes" id="UP000507962"/>
    </source>
</evidence>
<dbReference type="RefSeq" id="WP_180139773.1">
    <property type="nucleotide sequence ID" value="NZ_CAADHO010000003.1"/>
</dbReference>
<dbReference type="AlphaFoldDB" id="A0A4U8YLR0"/>
<sequence length="190" mass="20059">MTDLHYEIAEIKRQLASFIRLGTVAAVQTSPPRVKVAVGDLTTGWRPWMEQAAGVDTTWDPPSEGEQVVLLSPFGDMNQGVVLRGLNQAAHPAPETSLDKVTRQFGDGSFSVYDRASHTLTLDIKGPVNVTAQGNVDVTSQGKATVKASGGIDLSGDGSEGLKGAINGHCLCPLTGQPHMHISATVRSSK</sequence>
<dbReference type="Gene3D" id="2.40.50.230">
    <property type="entry name" value="Gp5 N-terminal domain"/>
    <property type="match status" value="1"/>
</dbReference>
<name>A0A4U8YLR0_9BACT</name>
<dbReference type="Pfam" id="PF04717">
    <property type="entry name" value="Phage_base_V"/>
    <property type="match status" value="1"/>
</dbReference>